<dbReference type="RefSeq" id="WP_307629601.1">
    <property type="nucleotide sequence ID" value="NZ_JAUSZS010000008.1"/>
</dbReference>
<evidence type="ECO:0000313" key="3">
    <source>
        <dbReference type="Proteomes" id="UP001223072"/>
    </source>
</evidence>
<dbReference type="EMBL" id="JAUSZS010000008">
    <property type="protein sequence ID" value="MDQ0936126.1"/>
    <property type="molecule type" value="Genomic_DNA"/>
</dbReference>
<keyword evidence="1" id="KW-0732">Signal</keyword>
<comment type="caution">
    <text evidence="2">The sequence shown here is derived from an EMBL/GenBank/DDBJ whole genome shotgun (WGS) entry which is preliminary data.</text>
</comment>
<reference evidence="2 3" key="1">
    <citation type="submission" date="2023-07" db="EMBL/GenBank/DDBJ databases">
        <title>Comparative genomics of wheat-associated soil bacteria to identify genetic determinants of phenazine resistance.</title>
        <authorList>
            <person name="Mouncey N."/>
        </authorList>
    </citation>
    <scope>NUCLEOTIDE SEQUENCE [LARGE SCALE GENOMIC DNA]</scope>
    <source>
        <strain evidence="2 3">W2I16</strain>
    </source>
</reference>
<gene>
    <name evidence="2" type="ORF">QFZ49_006101</name>
</gene>
<name>A0ABU0RVX8_9ACTN</name>
<evidence type="ECO:0000313" key="2">
    <source>
        <dbReference type="EMBL" id="MDQ0936126.1"/>
    </source>
</evidence>
<proteinExistence type="predicted"/>
<feature type="chain" id="PRO_5045960028" description="Secreted protein" evidence="1">
    <location>
        <begin position="24"/>
        <end position="201"/>
    </location>
</feature>
<accession>A0ABU0RVX8</accession>
<evidence type="ECO:0008006" key="4">
    <source>
        <dbReference type="Google" id="ProtNLM"/>
    </source>
</evidence>
<organism evidence="2 3">
    <name type="scientific">Streptomyces turgidiscabies</name>
    <dbReference type="NCBI Taxonomy" id="85558"/>
    <lineage>
        <taxon>Bacteria</taxon>
        <taxon>Bacillati</taxon>
        <taxon>Actinomycetota</taxon>
        <taxon>Actinomycetes</taxon>
        <taxon>Kitasatosporales</taxon>
        <taxon>Streptomycetaceae</taxon>
        <taxon>Streptomyces</taxon>
    </lineage>
</organism>
<dbReference type="Proteomes" id="UP001223072">
    <property type="component" value="Unassembled WGS sequence"/>
</dbReference>
<protein>
    <recommendedName>
        <fullName evidence="4">Secreted protein</fullName>
    </recommendedName>
</protein>
<feature type="signal peptide" evidence="1">
    <location>
        <begin position="1"/>
        <end position="23"/>
    </location>
</feature>
<evidence type="ECO:0000256" key="1">
    <source>
        <dbReference type="SAM" id="SignalP"/>
    </source>
</evidence>
<sequence length="201" mass="21552">MRIPMLAVVTATAALLFGTGATAAAATPGSDTTRVSAASAGQPFADQAMKAHLTKAQTTSLQAQVDRYVKRTGGKQVALNEIDLGGDATLLVALPGEKHPRDFASGDSSRAAFDPCLQGQVHSGWFCAYSREGFNGDALRWYECGRRGMPWGDWGSWINDQTPGTRAIFYGADGSAYDATPAPYSSNSRYYWTPVWSIRNC</sequence>
<keyword evidence="3" id="KW-1185">Reference proteome</keyword>